<dbReference type="EMBL" id="FXTC01000010">
    <property type="protein sequence ID" value="SMO88429.1"/>
    <property type="molecule type" value="Genomic_DNA"/>
</dbReference>
<name>A0A521EX11_9FLAO</name>
<dbReference type="Proteomes" id="UP000316916">
    <property type="component" value="Unassembled WGS sequence"/>
</dbReference>
<keyword evidence="2" id="KW-1185">Reference proteome</keyword>
<gene>
    <name evidence="1" type="ORF">SAMN06265171_11090</name>
</gene>
<accession>A0A521EX11</accession>
<evidence type="ECO:0000313" key="1">
    <source>
        <dbReference type="EMBL" id="SMO88429.1"/>
    </source>
</evidence>
<protein>
    <submittedName>
        <fullName evidence="1">Uncharacterized protein</fullName>
    </submittedName>
</protein>
<sequence>MRPYVYFKYFNRLYSRKRVYHVKKKLISYIDSTIKLLMR</sequence>
<dbReference type="AlphaFoldDB" id="A0A521EX11"/>
<proteinExistence type="predicted"/>
<evidence type="ECO:0000313" key="2">
    <source>
        <dbReference type="Proteomes" id="UP000316916"/>
    </source>
</evidence>
<reference evidence="1 2" key="1">
    <citation type="submission" date="2017-05" db="EMBL/GenBank/DDBJ databases">
        <authorList>
            <person name="Varghese N."/>
            <person name="Submissions S."/>
        </authorList>
    </citation>
    <scope>NUCLEOTIDE SEQUENCE [LARGE SCALE GENOMIC DNA]</scope>
    <source>
        <strain evidence="1 2">DSM 29371</strain>
    </source>
</reference>
<organism evidence="1 2">
    <name type="scientific">Chryseobacterium rhizoplanae</name>
    <dbReference type="NCBI Taxonomy" id="1609531"/>
    <lineage>
        <taxon>Bacteria</taxon>
        <taxon>Pseudomonadati</taxon>
        <taxon>Bacteroidota</taxon>
        <taxon>Flavobacteriia</taxon>
        <taxon>Flavobacteriales</taxon>
        <taxon>Weeksellaceae</taxon>
        <taxon>Chryseobacterium group</taxon>
        <taxon>Chryseobacterium</taxon>
    </lineage>
</organism>